<dbReference type="Proteomes" id="UP001642540">
    <property type="component" value="Unassembled WGS sequence"/>
</dbReference>
<dbReference type="PANTHER" id="PTHR45691:SF6">
    <property type="entry name" value="PROTEIN DIAPHANOUS"/>
    <property type="match status" value="1"/>
</dbReference>
<proteinExistence type="predicted"/>
<feature type="compositionally biased region" description="Basic and acidic residues" evidence="1">
    <location>
        <begin position="971"/>
        <end position="983"/>
    </location>
</feature>
<reference evidence="3 4" key="1">
    <citation type="submission" date="2024-08" db="EMBL/GenBank/DDBJ databases">
        <authorList>
            <person name="Cucini C."/>
            <person name="Frati F."/>
        </authorList>
    </citation>
    <scope>NUCLEOTIDE SEQUENCE [LARGE SCALE GENOMIC DNA]</scope>
</reference>
<dbReference type="EMBL" id="CAXLJM020000146">
    <property type="protein sequence ID" value="CAL8141243.1"/>
    <property type="molecule type" value="Genomic_DNA"/>
</dbReference>
<feature type="region of interest" description="Disordered" evidence="1">
    <location>
        <begin position="954"/>
        <end position="983"/>
    </location>
</feature>
<feature type="transmembrane region" description="Helical" evidence="2">
    <location>
        <begin position="675"/>
        <end position="697"/>
    </location>
</feature>
<organism evidence="3 4">
    <name type="scientific">Orchesella dallaii</name>
    <dbReference type="NCBI Taxonomy" id="48710"/>
    <lineage>
        <taxon>Eukaryota</taxon>
        <taxon>Metazoa</taxon>
        <taxon>Ecdysozoa</taxon>
        <taxon>Arthropoda</taxon>
        <taxon>Hexapoda</taxon>
        <taxon>Collembola</taxon>
        <taxon>Entomobryomorpha</taxon>
        <taxon>Entomobryoidea</taxon>
        <taxon>Orchesellidae</taxon>
        <taxon>Orchesellinae</taxon>
        <taxon>Orchesella</taxon>
    </lineage>
</organism>
<keyword evidence="2" id="KW-1133">Transmembrane helix</keyword>
<feature type="compositionally biased region" description="Gly residues" evidence="1">
    <location>
        <begin position="377"/>
        <end position="389"/>
    </location>
</feature>
<evidence type="ECO:0000256" key="2">
    <source>
        <dbReference type="SAM" id="Phobius"/>
    </source>
</evidence>
<keyword evidence="2" id="KW-0812">Transmembrane</keyword>
<feature type="transmembrane region" description="Helical" evidence="2">
    <location>
        <begin position="709"/>
        <end position="728"/>
    </location>
</feature>
<feature type="region of interest" description="Disordered" evidence="1">
    <location>
        <begin position="42"/>
        <end position="73"/>
    </location>
</feature>
<accession>A0ABP1S1N4</accession>
<feature type="region of interest" description="Disordered" evidence="1">
    <location>
        <begin position="1"/>
        <end position="26"/>
    </location>
</feature>
<evidence type="ECO:0000256" key="1">
    <source>
        <dbReference type="SAM" id="MobiDB-lite"/>
    </source>
</evidence>
<feature type="compositionally biased region" description="Gly residues" evidence="1">
    <location>
        <begin position="8"/>
        <end position="20"/>
    </location>
</feature>
<feature type="compositionally biased region" description="Low complexity" evidence="1">
    <location>
        <begin position="43"/>
        <end position="64"/>
    </location>
</feature>
<feature type="region of interest" description="Disordered" evidence="1">
    <location>
        <begin position="329"/>
        <end position="598"/>
    </location>
</feature>
<dbReference type="InterPro" id="IPR051412">
    <property type="entry name" value="Formin_Homology_Diaphanous_sf"/>
</dbReference>
<feature type="compositionally biased region" description="Basic residues" evidence="1">
    <location>
        <begin position="426"/>
        <end position="438"/>
    </location>
</feature>
<comment type="caution">
    <text evidence="3">The sequence shown here is derived from an EMBL/GenBank/DDBJ whole genome shotgun (WGS) entry which is preliminary data.</text>
</comment>
<feature type="compositionally biased region" description="Polar residues" evidence="1">
    <location>
        <begin position="329"/>
        <end position="341"/>
    </location>
</feature>
<feature type="compositionally biased region" description="Low complexity" evidence="1">
    <location>
        <begin position="858"/>
        <end position="875"/>
    </location>
</feature>
<feature type="compositionally biased region" description="Low complexity" evidence="1">
    <location>
        <begin position="439"/>
        <end position="492"/>
    </location>
</feature>
<gene>
    <name evidence="3" type="ORF">ODALV1_LOCUS28635</name>
</gene>
<feature type="compositionally biased region" description="Basic residues" evidence="1">
    <location>
        <begin position="561"/>
        <end position="581"/>
    </location>
</feature>
<sequence length="1085" mass="111910">MLMNVSASGGGASTMGGGGVSPPPPAPTSFSAIGSGVIVQVGPGSSSSTSSTMSTPTSLLTSPVTTPPTPAPSTTSIPLGTLFGVNPLTFPAFSSNVTLTSNHVRAGSQDAAFVPNSPSTNITLPVVPCSSPAGLAPLAILSSPSLDSTSNSAFSSPTSPTSGGGTQSACGIVSIDVATPSSIESSSSTAKAGGASSLLLPASASLLSSCVISNLATNSNTNNSFTTSPSSSTFPVIHSCHMNSNAISTSTCSLNQSIAAGGIIGVSHANNAVTTIGNNGRGISEPPPPGPPQHCLLVSCNPTSPSVSSAVNSSSSNNHSTSTNLISTEAQTDNNEGTSTIAIAPPPPSRSREHRKRERRERRRDRSYRGSSHRTSSGGGSGGCSGGASGSCNTSSSGGGGGQGHSSYHNHHHHHHGNGSSSGTTSRHHHHHHHHRVKNSGVASSSSFNSGNASSSSVLQQSSNSTSYSNPSSSASNIIGSSSNNNHKNNTSCATTSTADDLISTGEDQLSAVSPLPPPSENGTLTLGPPPSSPLGIAGMPDLLDSHLPPAPPPYSTLPHSHPHSHPHHPSHSHTHVHAHPPPHPPPQHITMGNPPVPIPLLSSPVPVSLMPPPPPTLISPPTCIPPQPVRYHFSAATRQSRRSMRAHRGVPYASEEEPKTCCGMSASQAVSIRWFIIVIAVIGICCTLAGTALGAARSAGKEHLTLSLLMIGVGVLLLTVSAVAWRLTANESGTSCRAMLGFARAGSSRGDGGAEPNRRFVPRLPPTYGRPHHPYAAMMYPEFQYRPPPPSYQASMQEYRLRLLLLERSNPTIAALGSSLGHGPVTMVPPPPYRPYSANMRQVLRMLPHARVDEYSRPPSYRSRSSGNNNGDYDASGSRPSLDPSVGHNHSHHHIIESPMHSRDPSLLSYLSQQSVDNMSVVSGHVAGNPSTTTATVVTVVQAVSVGMDIGLGSTLSPYDEDGKGLPSLEDDKGYDPERDNKDGNLVRIVQTTDSSQVIGRDSVIVTVSGGGSNTSLWDTYHHHLNHQAATTAGYVAQVHTSTSGTSNNNNIVSCTGSNSNVITTSDRSSSVGDQGEVQILAHL</sequence>
<dbReference type="PANTHER" id="PTHR45691">
    <property type="entry name" value="PROTEIN DIAPHANOUS"/>
    <property type="match status" value="1"/>
</dbReference>
<feature type="region of interest" description="Disordered" evidence="1">
    <location>
        <begin position="851"/>
        <end position="902"/>
    </location>
</feature>
<evidence type="ECO:0000313" key="4">
    <source>
        <dbReference type="Proteomes" id="UP001642540"/>
    </source>
</evidence>
<evidence type="ECO:0000313" key="3">
    <source>
        <dbReference type="EMBL" id="CAL8141243.1"/>
    </source>
</evidence>
<name>A0ABP1S1N4_9HEXA</name>
<protein>
    <submittedName>
        <fullName evidence="3">Uncharacterized protein</fullName>
    </submittedName>
</protein>
<keyword evidence="2" id="KW-0472">Membrane</keyword>
<feature type="compositionally biased region" description="Basic residues" evidence="1">
    <location>
        <begin position="352"/>
        <end position="366"/>
    </location>
</feature>
<keyword evidence="4" id="KW-1185">Reference proteome</keyword>
<feature type="compositionally biased region" description="Basic residues" evidence="1">
    <location>
        <begin position="408"/>
        <end position="417"/>
    </location>
</feature>